<dbReference type="PROSITE" id="PS50231">
    <property type="entry name" value="RICIN_B_LECTIN"/>
    <property type="match status" value="1"/>
</dbReference>
<organism evidence="3 4">
    <name type="scientific">Hohenbuehelia grisea</name>
    <dbReference type="NCBI Taxonomy" id="104357"/>
    <lineage>
        <taxon>Eukaryota</taxon>
        <taxon>Fungi</taxon>
        <taxon>Dikarya</taxon>
        <taxon>Basidiomycota</taxon>
        <taxon>Agaricomycotina</taxon>
        <taxon>Agaricomycetes</taxon>
        <taxon>Agaricomycetidae</taxon>
        <taxon>Agaricales</taxon>
        <taxon>Pleurotineae</taxon>
        <taxon>Pleurotaceae</taxon>
        <taxon>Hohenbuehelia</taxon>
    </lineage>
</organism>
<dbReference type="InterPro" id="IPR000772">
    <property type="entry name" value="Ricin_B_lectin"/>
</dbReference>
<sequence length="171" mass="18742">MFFLTLAVILFTIMSAVSALPTPCSSSTTPTPTDVVSGDSVQIHWNFDVDTCLTVDGPAANGTPVVLRACDVDPIPAQHWKINFGDTKVQLADSNFCLDAGLTPANGVQLKIWECYDGLAAQAWHYTDDFRISLKDQGYCVDLQGGIAVDNHKVQSWQCRDENPNQVWTHI</sequence>
<feature type="domain" description="Ricin B lectin" evidence="2">
    <location>
        <begin position="37"/>
        <end position="171"/>
    </location>
</feature>
<dbReference type="SUPFAM" id="SSF50370">
    <property type="entry name" value="Ricin B-like lectins"/>
    <property type="match status" value="1"/>
</dbReference>
<feature type="chain" id="PRO_5046655920" description="Ricin B lectin domain-containing protein" evidence="1">
    <location>
        <begin position="20"/>
        <end position="171"/>
    </location>
</feature>
<dbReference type="CDD" id="cd00161">
    <property type="entry name" value="beta-trefoil_Ricin-like"/>
    <property type="match status" value="1"/>
</dbReference>
<evidence type="ECO:0000313" key="4">
    <source>
        <dbReference type="Proteomes" id="UP001556367"/>
    </source>
</evidence>
<keyword evidence="1" id="KW-0732">Signal</keyword>
<evidence type="ECO:0000259" key="2">
    <source>
        <dbReference type="SMART" id="SM00458"/>
    </source>
</evidence>
<dbReference type="EMBL" id="JASNQZ010000012">
    <property type="protein sequence ID" value="KAL0950037.1"/>
    <property type="molecule type" value="Genomic_DNA"/>
</dbReference>
<proteinExistence type="predicted"/>
<comment type="caution">
    <text evidence="3">The sequence shown here is derived from an EMBL/GenBank/DDBJ whole genome shotgun (WGS) entry which is preliminary data.</text>
</comment>
<evidence type="ECO:0000313" key="3">
    <source>
        <dbReference type="EMBL" id="KAL0950037.1"/>
    </source>
</evidence>
<dbReference type="InterPro" id="IPR035992">
    <property type="entry name" value="Ricin_B-like_lectins"/>
</dbReference>
<feature type="signal peptide" evidence="1">
    <location>
        <begin position="1"/>
        <end position="19"/>
    </location>
</feature>
<evidence type="ECO:0000256" key="1">
    <source>
        <dbReference type="SAM" id="SignalP"/>
    </source>
</evidence>
<name>A0ABR3J397_9AGAR</name>
<reference evidence="4" key="1">
    <citation type="submission" date="2024-06" db="EMBL/GenBank/DDBJ databases">
        <title>Multi-omics analyses provide insights into the biosynthesis of the anticancer antibiotic pleurotin in Hohenbuehelia grisea.</title>
        <authorList>
            <person name="Weaver J.A."/>
            <person name="Alberti F."/>
        </authorList>
    </citation>
    <scope>NUCLEOTIDE SEQUENCE [LARGE SCALE GENOMIC DNA]</scope>
    <source>
        <strain evidence="4">T-177</strain>
    </source>
</reference>
<accession>A0ABR3J397</accession>
<dbReference type="SMART" id="SM00458">
    <property type="entry name" value="RICIN"/>
    <property type="match status" value="1"/>
</dbReference>
<dbReference type="Proteomes" id="UP001556367">
    <property type="component" value="Unassembled WGS sequence"/>
</dbReference>
<protein>
    <recommendedName>
        <fullName evidence="2">Ricin B lectin domain-containing protein</fullName>
    </recommendedName>
</protein>
<keyword evidence="4" id="KW-1185">Reference proteome</keyword>
<gene>
    <name evidence="3" type="ORF">HGRIS_010045</name>
</gene>
<dbReference type="Pfam" id="PF00652">
    <property type="entry name" value="Ricin_B_lectin"/>
    <property type="match status" value="1"/>
</dbReference>
<dbReference type="Gene3D" id="2.80.10.50">
    <property type="match status" value="1"/>
</dbReference>